<protein>
    <submittedName>
        <fullName evidence="1">Uncharacterized protein</fullName>
    </submittedName>
</protein>
<evidence type="ECO:0000313" key="1">
    <source>
        <dbReference type="EMBL" id="RDX97639.1"/>
    </source>
</evidence>
<organism evidence="1 2">
    <name type="scientific">Mucuna pruriens</name>
    <name type="common">Velvet bean</name>
    <name type="synonym">Dolichos pruriens</name>
    <dbReference type="NCBI Taxonomy" id="157652"/>
    <lineage>
        <taxon>Eukaryota</taxon>
        <taxon>Viridiplantae</taxon>
        <taxon>Streptophyta</taxon>
        <taxon>Embryophyta</taxon>
        <taxon>Tracheophyta</taxon>
        <taxon>Spermatophyta</taxon>
        <taxon>Magnoliopsida</taxon>
        <taxon>eudicotyledons</taxon>
        <taxon>Gunneridae</taxon>
        <taxon>Pentapetalae</taxon>
        <taxon>rosids</taxon>
        <taxon>fabids</taxon>
        <taxon>Fabales</taxon>
        <taxon>Fabaceae</taxon>
        <taxon>Papilionoideae</taxon>
        <taxon>50 kb inversion clade</taxon>
        <taxon>NPAAA clade</taxon>
        <taxon>indigoferoid/millettioid clade</taxon>
        <taxon>Phaseoleae</taxon>
        <taxon>Mucuna</taxon>
    </lineage>
</organism>
<dbReference type="EMBL" id="QJKJ01003602">
    <property type="protein sequence ID" value="RDX97639.1"/>
    <property type="molecule type" value="Genomic_DNA"/>
</dbReference>
<accession>A0A371H4C9</accession>
<reference evidence="1" key="1">
    <citation type="submission" date="2018-05" db="EMBL/GenBank/DDBJ databases">
        <title>Draft genome of Mucuna pruriens seed.</title>
        <authorList>
            <person name="Nnadi N.E."/>
            <person name="Vos R."/>
            <person name="Hasami M.H."/>
            <person name="Devisetty U.K."/>
            <person name="Aguiy J.C."/>
        </authorList>
    </citation>
    <scope>NUCLEOTIDE SEQUENCE [LARGE SCALE GENOMIC DNA]</scope>
    <source>
        <strain evidence="1">JCA_2017</strain>
    </source>
</reference>
<keyword evidence="2" id="KW-1185">Reference proteome</keyword>
<feature type="non-terminal residue" evidence="1">
    <location>
        <position position="1"/>
    </location>
</feature>
<sequence length="96" mass="11747">MGRREWCFRWRREWSEWEKQLLEKFMQELMVLLIARGVHIKLAYALLHEQHDPTDTIIFRCLWSINTQSNVLAFALKLVLDRIQTKENLRKKYSID</sequence>
<dbReference type="Proteomes" id="UP000257109">
    <property type="component" value="Unassembled WGS sequence"/>
</dbReference>
<comment type="caution">
    <text evidence="1">The sequence shown here is derived from an EMBL/GenBank/DDBJ whole genome shotgun (WGS) entry which is preliminary data.</text>
</comment>
<gene>
    <name evidence="1" type="ORF">CR513_19563</name>
</gene>
<dbReference type="OrthoDB" id="1743609at2759"/>
<proteinExistence type="predicted"/>
<evidence type="ECO:0000313" key="2">
    <source>
        <dbReference type="Proteomes" id="UP000257109"/>
    </source>
</evidence>
<name>A0A371H4C9_MUCPR</name>
<dbReference type="AlphaFoldDB" id="A0A371H4C9"/>